<feature type="repeat" description="TPR" evidence="3">
    <location>
        <begin position="141"/>
        <end position="174"/>
    </location>
</feature>
<dbReference type="InterPro" id="IPR011990">
    <property type="entry name" value="TPR-like_helical_dom_sf"/>
</dbReference>
<name>A0A2D1U3D6_9SPHI</name>
<dbReference type="Proteomes" id="UP000223749">
    <property type="component" value="Chromosome"/>
</dbReference>
<keyword evidence="1" id="KW-0677">Repeat</keyword>
<dbReference type="SUPFAM" id="SSF48452">
    <property type="entry name" value="TPR-like"/>
    <property type="match status" value="1"/>
</dbReference>
<evidence type="ECO:0000256" key="2">
    <source>
        <dbReference type="ARBA" id="ARBA00022803"/>
    </source>
</evidence>
<protein>
    <submittedName>
        <fullName evidence="4">Uncharacterized protein</fullName>
    </submittedName>
</protein>
<dbReference type="PANTHER" id="PTHR44858:SF1">
    <property type="entry name" value="UDP-N-ACETYLGLUCOSAMINE--PEPTIDE N-ACETYLGLUCOSAMINYLTRANSFERASE SPINDLY-RELATED"/>
    <property type="match status" value="1"/>
</dbReference>
<dbReference type="InterPro" id="IPR019734">
    <property type="entry name" value="TPR_rpt"/>
</dbReference>
<dbReference type="GO" id="GO:0046813">
    <property type="term" value="P:receptor-mediated virion attachment to host cell"/>
    <property type="evidence" value="ECO:0007669"/>
    <property type="project" value="TreeGrafter"/>
</dbReference>
<reference evidence="4 5" key="1">
    <citation type="submission" date="2017-10" db="EMBL/GenBank/DDBJ databases">
        <title>Whole genome of Pedobacter ginsengisoli T01R-27 isolated from tomato rhizosphere.</title>
        <authorList>
            <person name="Weon H.-Y."/>
            <person name="Lee S.A."/>
            <person name="Sang M.K."/>
            <person name="Song J."/>
        </authorList>
    </citation>
    <scope>NUCLEOTIDE SEQUENCE [LARGE SCALE GENOMIC DNA]</scope>
    <source>
        <strain evidence="4 5">T01R-27</strain>
    </source>
</reference>
<feature type="repeat" description="TPR" evidence="3">
    <location>
        <begin position="107"/>
        <end position="140"/>
    </location>
</feature>
<dbReference type="Gene3D" id="1.25.40.10">
    <property type="entry name" value="Tetratricopeptide repeat domain"/>
    <property type="match status" value="2"/>
</dbReference>
<evidence type="ECO:0000256" key="3">
    <source>
        <dbReference type="PROSITE-ProRule" id="PRU00339"/>
    </source>
</evidence>
<gene>
    <name evidence="4" type="ORF">CPT03_05905</name>
</gene>
<dbReference type="PANTHER" id="PTHR44858">
    <property type="entry name" value="TETRATRICOPEPTIDE REPEAT PROTEIN 6"/>
    <property type="match status" value="1"/>
</dbReference>
<organism evidence="4 5">
    <name type="scientific">Pedobacter ginsengisoli</name>
    <dbReference type="NCBI Taxonomy" id="363852"/>
    <lineage>
        <taxon>Bacteria</taxon>
        <taxon>Pseudomonadati</taxon>
        <taxon>Bacteroidota</taxon>
        <taxon>Sphingobacteriia</taxon>
        <taxon>Sphingobacteriales</taxon>
        <taxon>Sphingobacteriaceae</taxon>
        <taxon>Pedobacter</taxon>
    </lineage>
</organism>
<evidence type="ECO:0000313" key="5">
    <source>
        <dbReference type="Proteomes" id="UP000223749"/>
    </source>
</evidence>
<evidence type="ECO:0000313" key="4">
    <source>
        <dbReference type="EMBL" id="ATP56024.1"/>
    </source>
</evidence>
<dbReference type="KEGG" id="pgs:CPT03_05905"/>
<dbReference type="AlphaFoldDB" id="A0A2D1U3D6"/>
<dbReference type="InterPro" id="IPR050498">
    <property type="entry name" value="Ycf3"/>
</dbReference>
<keyword evidence="2 3" id="KW-0802">TPR repeat</keyword>
<evidence type="ECO:0000256" key="1">
    <source>
        <dbReference type="ARBA" id="ARBA00022737"/>
    </source>
</evidence>
<sequence length="263" mass="30214">MYYLFRLLSKIIYLLNNQLTHFMKRFIIASLISISIISCNYAQQPANANSELPGKAISYQDWKKEAETNIRLSPKFGNAVKSESQKQADRKFIDDCLKQHGDHHKASEEVVKLGFDYLYKGDLKTAMYRFNQAWLLEPKNENAFWGFSAVYFTLGDHEKAMEQLNEGLVLNPNSSNLLTDKATIYYAKYPANNDSKDLSTAIDLLNQSYKIDPANQNTVFKLSVVYFMKQDCKNALKYYNECKSLGGRPITKDYTEALKKLCP</sequence>
<dbReference type="PROSITE" id="PS50005">
    <property type="entry name" value="TPR"/>
    <property type="match status" value="2"/>
</dbReference>
<dbReference type="EMBL" id="CP024091">
    <property type="protein sequence ID" value="ATP56024.1"/>
    <property type="molecule type" value="Genomic_DNA"/>
</dbReference>
<accession>A0A2D1U3D6</accession>
<dbReference type="GO" id="GO:0009279">
    <property type="term" value="C:cell outer membrane"/>
    <property type="evidence" value="ECO:0007669"/>
    <property type="project" value="TreeGrafter"/>
</dbReference>
<proteinExistence type="predicted"/>
<dbReference type="Pfam" id="PF14559">
    <property type="entry name" value="TPR_19"/>
    <property type="match status" value="1"/>
</dbReference>
<keyword evidence="5" id="KW-1185">Reference proteome</keyword>